<feature type="compositionally biased region" description="Basic and acidic residues" evidence="4">
    <location>
        <begin position="81"/>
        <end position="92"/>
    </location>
</feature>
<feature type="compositionally biased region" description="Low complexity" evidence="4">
    <location>
        <begin position="299"/>
        <end position="311"/>
    </location>
</feature>
<dbReference type="Proteomes" id="UP001303647">
    <property type="component" value="Unassembled WGS sequence"/>
</dbReference>
<feature type="region of interest" description="Disordered" evidence="4">
    <location>
        <begin position="124"/>
        <end position="197"/>
    </location>
</feature>
<evidence type="ECO:0000256" key="2">
    <source>
        <dbReference type="ARBA" id="ARBA00022763"/>
    </source>
</evidence>
<feature type="compositionally biased region" description="Low complexity" evidence="4">
    <location>
        <begin position="587"/>
        <end position="623"/>
    </location>
</feature>
<dbReference type="AlphaFoldDB" id="A0AAN7HSX0"/>
<feature type="compositionally biased region" description="Basic and acidic residues" evidence="4">
    <location>
        <begin position="364"/>
        <end position="373"/>
    </location>
</feature>
<evidence type="ECO:0000259" key="5">
    <source>
        <dbReference type="PROSITE" id="PS50172"/>
    </source>
</evidence>
<dbReference type="Gene3D" id="3.40.50.10190">
    <property type="entry name" value="BRCT domain"/>
    <property type="match status" value="1"/>
</dbReference>
<dbReference type="InterPro" id="IPR047249">
    <property type="entry name" value="BRCT_p53bp1-like_rpt1"/>
</dbReference>
<feature type="region of interest" description="Disordered" evidence="4">
    <location>
        <begin position="236"/>
        <end position="266"/>
    </location>
</feature>
<feature type="compositionally biased region" description="Basic and acidic residues" evidence="4">
    <location>
        <begin position="188"/>
        <end position="197"/>
    </location>
</feature>
<reference evidence="6" key="2">
    <citation type="submission" date="2023-05" db="EMBL/GenBank/DDBJ databases">
        <authorList>
            <consortium name="Lawrence Berkeley National Laboratory"/>
            <person name="Steindorff A."/>
            <person name="Hensen N."/>
            <person name="Bonometti L."/>
            <person name="Westerberg I."/>
            <person name="Brannstrom I.O."/>
            <person name="Guillou S."/>
            <person name="Cros-Aarteil S."/>
            <person name="Calhoun S."/>
            <person name="Haridas S."/>
            <person name="Kuo A."/>
            <person name="Mondo S."/>
            <person name="Pangilinan J."/>
            <person name="Riley R."/>
            <person name="Labutti K."/>
            <person name="Andreopoulos B."/>
            <person name="Lipzen A."/>
            <person name="Chen C."/>
            <person name="Yanf M."/>
            <person name="Daum C."/>
            <person name="Ng V."/>
            <person name="Clum A."/>
            <person name="Ohm R."/>
            <person name="Martin F."/>
            <person name="Silar P."/>
            <person name="Natvig D."/>
            <person name="Lalanne C."/>
            <person name="Gautier V."/>
            <person name="Ament-Velasquez S.L."/>
            <person name="Kruys A."/>
            <person name="Hutchinson M.I."/>
            <person name="Powell A.J."/>
            <person name="Barry K."/>
            <person name="Miller A.N."/>
            <person name="Grigoriev I.V."/>
            <person name="Debuchy R."/>
            <person name="Gladieux P."/>
            <person name="Thoren M.H."/>
            <person name="Johannesson H."/>
        </authorList>
    </citation>
    <scope>NUCLEOTIDE SEQUENCE</scope>
    <source>
        <strain evidence="6">CBS 359.72</strain>
    </source>
</reference>
<sequence length="1007" mass="108218">MPSKTLRQAEKSALDGANESQDTLLVAHKLMIDFGVGLRSSSPAAGEPMSLPSPGRSMPSSEAERGRSKHQFINYPLSDTRGTRLDNSKESQHSSIPETQDPGLPKGEPHVHVQLDCEASNKNPVVGNLNLPDSLSPSAEIDSTSGRKMDFTQASTQSNAGRSYDKYCRPLSPGHTSPVEPARSNSPGRRDQNEDDVGVRFDFADVVGTTKTVSPAQDDSGFVNFGNLNHFRHAASQMTAQSSTQPSPLTPAPPQNPFRNSRSGLLPTSQLFRGTQFSSPIKHASPTSSRPSPADFPGNSVSPNLVVSSPLKARGLRSSPTARLTSTSSPVDTASTENPVVPDSSHDGPSRKRSGPEPMASYEPMDRSQERRSTSVVRTDAVSSGDEDLQNSVVRRRRAKDKKEAALRQLTAISFPRPTKTEDVEVPSTSQHKRTSRAEAYRAQFLGYEPRSNDTEGTKAMIGSQSPLQPFGNHPVVDEDSTQTDVEEEVVPAANPTSSGALELPRSSTESATQAARDACIEAMSHGDAIPETSPTGRVPDPLPALVPSSEPALSATKSTQNFQSSPPAFSTRSRKGKGGRGYPTVSSSSSSLSNLASTPQLPSSNLPESSSSAPPGSPTESTIVASSSPAVAQTKRRDVRGRLPKLKTGSAENLRQAAKVTRRGSNSTDELARSLSGTPTFEQSLRVSRISMSRSASRSGRGSMKPPILRDQKLFENMAFAISFQSRKPGESNDQYNSRVDFSTMIQKRIKQAGGRILENGFDELFEALPLGSPSNSPASTPGVEADINLTPEGRTTGFTALIADGHSRKVKYMQALALGLPCVAARWVTTCLERNELVDWAPYLLCAGQSAFLGDAIRSRSLSSYDATTARLADVIGRRERLLEGSRILAVVKKSLEGKKKAYVFLARVLGATLTRVYSVEQAKAEMKAAEKAGQPFDWVYVDGKPDEEALFSTEPVGGKKRKRAGAAASLVTQPPVKRIRTLSDELVIQSLILGRLIEEWEMDS</sequence>
<feature type="compositionally biased region" description="Acidic residues" evidence="4">
    <location>
        <begin position="478"/>
        <end position="490"/>
    </location>
</feature>
<dbReference type="GO" id="GO:0045944">
    <property type="term" value="P:positive regulation of transcription by RNA polymerase II"/>
    <property type="evidence" value="ECO:0007669"/>
    <property type="project" value="TreeGrafter"/>
</dbReference>
<feature type="domain" description="BRCT" evidence="5">
    <location>
        <begin position="711"/>
        <end position="847"/>
    </location>
</feature>
<protein>
    <recommendedName>
        <fullName evidence="5">BRCT domain-containing protein</fullName>
    </recommendedName>
</protein>
<dbReference type="GO" id="GO:0000077">
    <property type="term" value="P:DNA damage checkpoint signaling"/>
    <property type="evidence" value="ECO:0007669"/>
    <property type="project" value="TreeGrafter"/>
</dbReference>
<dbReference type="PROSITE" id="PS50172">
    <property type="entry name" value="BRCT"/>
    <property type="match status" value="1"/>
</dbReference>
<comment type="subcellular location">
    <subcellularLocation>
        <location evidence="1">Nucleus</location>
    </subcellularLocation>
</comment>
<evidence type="ECO:0000313" key="6">
    <source>
        <dbReference type="EMBL" id="KAK4250310.1"/>
    </source>
</evidence>
<dbReference type="EMBL" id="MU857614">
    <property type="protein sequence ID" value="KAK4250310.1"/>
    <property type="molecule type" value="Genomic_DNA"/>
</dbReference>
<feature type="compositionally biased region" description="Polar residues" evidence="4">
    <location>
        <begin position="495"/>
        <end position="514"/>
    </location>
</feature>
<keyword evidence="7" id="KW-1185">Reference proteome</keyword>
<evidence type="ECO:0000256" key="1">
    <source>
        <dbReference type="ARBA" id="ARBA00004123"/>
    </source>
</evidence>
<feature type="region of interest" description="Disordered" evidence="4">
    <location>
        <begin position="278"/>
        <end position="680"/>
    </location>
</feature>
<feature type="region of interest" description="Disordered" evidence="4">
    <location>
        <begin position="38"/>
        <end position="110"/>
    </location>
</feature>
<dbReference type="InterPro" id="IPR036420">
    <property type="entry name" value="BRCT_dom_sf"/>
</dbReference>
<dbReference type="GO" id="GO:0005634">
    <property type="term" value="C:nucleus"/>
    <property type="evidence" value="ECO:0007669"/>
    <property type="project" value="UniProtKB-SubCell"/>
</dbReference>
<dbReference type="CDD" id="cd17745">
    <property type="entry name" value="BRCT_p53bp1_rpt1"/>
    <property type="match status" value="1"/>
</dbReference>
<dbReference type="FunFam" id="3.40.50.10190:FF:000083">
    <property type="entry name" value="DNA damage repair protein (Rad9)"/>
    <property type="match status" value="1"/>
</dbReference>
<feature type="compositionally biased region" description="Polar residues" evidence="4">
    <location>
        <begin position="318"/>
        <end position="338"/>
    </location>
</feature>
<dbReference type="PANTHER" id="PTHR15321:SF3">
    <property type="entry name" value="TP53-BINDING PROTEIN 1"/>
    <property type="match status" value="1"/>
</dbReference>
<dbReference type="SUPFAM" id="SSF52113">
    <property type="entry name" value="BRCT domain"/>
    <property type="match status" value="1"/>
</dbReference>
<feature type="compositionally biased region" description="Polar residues" evidence="4">
    <location>
        <begin position="664"/>
        <end position="680"/>
    </location>
</feature>
<reference evidence="6" key="1">
    <citation type="journal article" date="2023" name="Mol. Phylogenet. Evol.">
        <title>Genome-scale phylogeny and comparative genomics of the fungal order Sordariales.</title>
        <authorList>
            <person name="Hensen N."/>
            <person name="Bonometti L."/>
            <person name="Westerberg I."/>
            <person name="Brannstrom I.O."/>
            <person name="Guillou S."/>
            <person name="Cros-Aarteil S."/>
            <person name="Calhoun S."/>
            <person name="Haridas S."/>
            <person name="Kuo A."/>
            <person name="Mondo S."/>
            <person name="Pangilinan J."/>
            <person name="Riley R."/>
            <person name="LaButti K."/>
            <person name="Andreopoulos B."/>
            <person name="Lipzen A."/>
            <person name="Chen C."/>
            <person name="Yan M."/>
            <person name="Daum C."/>
            <person name="Ng V."/>
            <person name="Clum A."/>
            <person name="Steindorff A."/>
            <person name="Ohm R.A."/>
            <person name="Martin F."/>
            <person name="Silar P."/>
            <person name="Natvig D.O."/>
            <person name="Lalanne C."/>
            <person name="Gautier V."/>
            <person name="Ament-Velasquez S.L."/>
            <person name="Kruys A."/>
            <person name="Hutchinson M.I."/>
            <person name="Powell A.J."/>
            <person name="Barry K."/>
            <person name="Miller A.N."/>
            <person name="Grigoriev I.V."/>
            <person name="Debuchy R."/>
            <person name="Gladieux P."/>
            <person name="Hiltunen Thoren M."/>
            <person name="Johannesson H."/>
        </authorList>
    </citation>
    <scope>NUCLEOTIDE SEQUENCE</scope>
    <source>
        <strain evidence="6">CBS 359.72</strain>
    </source>
</reference>
<evidence type="ECO:0000313" key="7">
    <source>
        <dbReference type="Proteomes" id="UP001303647"/>
    </source>
</evidence>
<organism evidence="6 7">
    <name type="scientific">Corynascus novoguineensis</name>
    <dbReference type="NCBI Taxonomy" id="1126955"/>
    <lineage>
        <taxon>Eukaryota</taxon>
        <taxon>Fungi</taxon>
        <taxon>Dikarya</taxon>
        <taxon>Ascomycota</taxon>
        <taxon>Pezizomycotina</taxon>
        <taxon>Sordariomycetes</taxon>
        <taxon>Sordariomycetidae</taxon>
        <taxon>Sordariales</taxon>
        <taxon>Chaetomiaceae</taxon>
        <taxon>Corynascus</taxon>
    </lineage>
</organism>
<evidence type="ECO:0000256" key="3">
    <source>
        <dbReference type="ARBA" id="ARBA00023242"/>
    </source>
</evidence>
<keyword evidence="3" id="KW-0539">Nucleus</keyword>
<feature type="compositionally biased region" description="Polar residues" evidence="4">
    <location>
        <begin position="278"/>
        <end position="291"/>
    </location>
</feature>
<dbReference type="PANTHER" id="PTHR15321">
    <property type="entry name" value="TUMOR SUPPRESSOR P53-BINDING PROTEIN 1"/>
    <property type="match status" value="1"/>
</dbReference>
<feature type="compositionally biased region" description="Polar residues" evidence="4">
    <location>
        <begin position="257"/>
        <end position="266"/>
    </location>
</feature>
<feature type="compositionally biased region" description="Polar residues" evidence="4">
    <location>
        <begin position="556"/>
        <end position="572"/>
    </location>
</feature>
<feature type="compositionally biased region" description="Polar residues" evidence="4">
    <location>
        <begin position="131"/>
        <end position="144"/>
    </location>
</feature>
<accession>A0AAN7HSX0</accession>
<dbReference type="InterPro" id="IPR047252">
    <property type="entry name" value="TP53BP1-like"/>
</dbReference>
<feature type="compositionally biased region" description="Polar residues" evidence="4">
    <location>
        <begin position="151"/>
        <end position="161"/>
    </location>
</feature>
<dbReference type="InterPro" id="IPR001357">
    <property type="entry name" value="BRCT_dom"/>
</dbReference>
<comment type="caution">
    <text evidence="6">The sequence shown here is derived from an EMBL/GenBank/DDBJ whole genome shotgun (WGS) entry which is preliminary data.</text>
</comment>
<feature type="compositionally biased region" description="Polar residues" evidence="4">
    <location>
        <begin position="236"/>
        <end position="247"/>
    </location>
</feature>
<evidence type="ECO:0000256" key="4">
    <source>
        <dbReference type="SAM" id="MobiDB-lite"/>
    </source>
</evidence>
<keyword evidence="2" id="KW-0227">DNA damage</keyword>
<dbReference type="GO" id="GO:0042393">
    <property type="term" value="F:histone binding"/>
    <property type="evidence" value="ECO:0007669"/>
    <property type="project" value="TreeGrafter"/>
</dbReference>
<proteinExistence type="predicted"/>
<name>A0AAN7HSX0_9PEZI</name>
<gene>
    <name evidence="6" type="ORF">C7999DRAFT_11826</name>
</gene>